<evidence type="ECO:0000313" key="2">
    <source>
        <dbReference type="Proteomes" id="UP000008237"/>
    </source>
</evidence>
<name>E2BNM3_HARSA</name>
<keyword evidence="2" id="KW-1185">Reference proteome</keyword>
<proteinExistence type="predicted"/>
<reference evidence="1 2" key="1">
    <citation type="journal article" date="2010" name="Science">
        <title>Genomic comparison of the ants Camponotus floridanus and Harpegnathos saltator.</title>
        <authorList>
            <person name="Bonasio R."/>
            <person name="Zhang G."/>
            <person name="Ye C."/>
            <person name="Mutti N.S."/>
            <person name="Fang X."/>
            <person name="Qin N."/>
            <person name="Donahue G."/>
            <person name="Yang P."/>
            <person name="Li Q."/>
            <person name="Li C."/>
            <person name="Zhang P."/>
            <person name="Huang Z."/>
            <person name="Berger S.L."/>
            <person name="Reinberg D."/>
            <person name="Wang J."/>
            <person name="Liebig J."/>
        </authorList>
    </citation>
    <scope>NUCLEOTIDE SEQUENCE [LARGE SCALE GENOMIC DNA]</scope>
    <source>
        <strain evidence="1 2">R22 G/1</strain>
    </source>
</reference>
<accession>E2BNM3</accession>
<protein>
    <submittedName>
        <fullName evidence="1">Uncharacterized protein</fullName>
    </submittedName>
</protein>
<dbReference type="AlphaFoldDB" id="E2BNM3"/>
<dbReference type="Proteomes" id="UP000008237">
    <property type="component" value="Unassembled WGS sequence"/>
</dbReference>
<dbReference type="EMBL" id="GL449434">
    <property type="protein sequence ID" value="EFN82707.1"/>
    <property type="molecule type" value="Genomic_DNA"/>
</dbReference>
<evidence type="ECO:0000313" key="1">
    <source>
        <dbReference type="EMBL" id="EFN82707.1"/>
    </source>
</evidence>
<organism evidence="2">
    <name type="scientific">Harpegnathos saltator</name>
    <name type="common">Jerdon's jumping ant</name>
    <dbReference type="NCBI Taxonomy" id="610380"/>
    <lineage>
        <taxon>Eukaryota</taxon>
        <taxon>Metazoa</taxon>
        <taxon>Ecdysozoa</taxon>
        <taxon>Arthropoda</taxon>
        <taxon>Hexapoda</taxon>
        <taxon>Insecta</taxon>
        <taxon>Pterygota</taxon>
        <taxon>Neoptera</taxon>
        <taxon>Endopterygota</taxon>
        <taxon>Hymenoptera</taxon>
        <taxon>Apocrita</taxon>
        <taxon>Aculeata</taxon>
        <taxon>Formicoidea</taxon>
        <taxon>Formicidae</taxon>
        <taxon>Ponerinae</taxon>
        <taxon>Ponerini</taxon>
        <taxon>Harpegnathos</taxon>
    </lineage>
</organism>
<sequence>MIDLRNTYTSVSNAKEVEQEIDGIEHSNLQSPQTETIVAEVSDSTPLTEATAKQLIALLNVVIGQGKLPLMNGCNINKEESNIEAIGQDIHLGHNISVTKTAYEEIQRVNHLRWQKIH</sequence>
<gene>
    <name evidence="1" type="ORF">EAI_04246</name>
</gene>
<dbReference type="InParanoid" id="E2BNM3"/>